<sequence>MSSASTPEGERPARAARRPRTLKNRSYQVARWLHVYTSMISLLIVLFFSVTGVMLNHPDWTFGSSETQQTVKGTLPANWRSGDAVDWLRVTAALQAQSGLKGIAGDFRTASDSDSVSFRAPGYSAQVDIDPKTGSYTANVDAQGWVAAIGDLHRGRDAGSAWSVALDLAGYFLILIALTGLAMLLYLKKLRLSGLLTLLVGAVVVFGLMRLAL</sequence>
<dbReference type="Pfam" id="PF16357">
    <property type="entry name" value="PepSY_TM_like_2"/>
    <property type="match status" value="1"/>
</dbReference>
<accession>A0AAU7UCC5</accession>
<feature type="transmembrane region" description="Helical" evidence="2">
    <location>
        <begin position="194"/>
        <end position="212"/>
    </location>
</feature>
<evidence type="ECO:0000313" key="3">
    <source>
        <dbReference type="EMBL" id="XBV86134.1"/>
    </source>
</evidence>
<keyword evidence="2" id="KW-0472">Membrane</keyword>
<dbReference type="RefSeq" id="WP_350244186.1">
    <property type="nucleotide sequence ID" value="NZ_CP158299.1"/>
</dbReference>
<keyword evidence="2" id="KW-1133">Transmembrane helix</keyword>
<feature type="transmembrane region" description="Helical" evidence="2">
    <location>
        <begin position="168"/>
        <end position="187"/>
    </location>
</feature>
<evidence type="ECO:0000256" key="2">
    <source>
        <dbReference type="SAM" id="Phobius"/>
    </source>
</evidence>
<dbReference type="AlphaFoldDB" id="A0AAU7UCC5"/>
<keyword evidence="2" id="KW-0812">Transmembrane</keyword>
<feature type="transmembrane region" description="Helical" evidence="2">
    <location>
        <begin position="33"/>
        <end position="55"/>
    </location>
</feature>
<dbReference type="PANTHER" id="PTHR40115">
    <property type="entry name" value="INNER MEMBRANE PROTEIN WITH PEPSY TM HELIX"/>
    <property type="match status" value="1"/>
</dbReference>
<gene>
    <name evidence="3" type="ORF">ABOD76_07480</name>
</gene>
<dbReference type="EMBL" id="CP158299">
    <property type="protein sequence ID" value="XBV86134.1"/>
    <property type="molecule type" value="Genomic_DNA"/>
</dbReference>
<protein>
    <submittedName>
        <fullName evidence="3">PepSY-associated TM helix domain-containing protein</fullName>
    </submittedName>
</protein>
<feature type="region of interest" description="Disordered" evidence="1">
    <location>
        <begin position="1"/>
        <end position="20"/>
    </location>
</feature>
<evidence type="ECO:0000256" key="1">
    <source>
        <dbReference type="SAM" id="MobiDB-lite"/>
    </source>
</evidence>
<reference evidence="3" key="1">
    <citation type="submission" date="2024-06" db="EMBL/GenBank/DDBJ databases">
        <title>Draft Genome Sequence of Deinococcus sonorensis Type Strain KR-87, a Biofilm Producing Representative of the Genus Deinococcus.</title>
        <authorList>
            <person name="Boren L.S."/>
            <person name="Grosso R.A."/>
            <person name="Hugenberg-Cox A.N."/>
            <person name="Hill J.T.E."/>
            <person name="Albert C.M."/>
            <person name="Tuohy J.M."/>
        </authorList>
    </citation>
    <scope>NUCLEOTIDE SEQUENCE</scope>
    <source>
        <strain evidence="3">KR-87</strain>
    </source>
</reference>
<proteinExistence type="predicted"/>
<dbReference type="PANTHER" id="PTHR40115:SF1">
    <property type="entry name" value="INNER MEMBRANE PROTEIN WITH PEPSY TM HELIX"/>
    <property type="match status" value="1"/>
</dbReference>
<dbReference type="KEGG" id="dsc:ABOD76_07480"/>
<dbReference type="InterPro" id="IPR032307">
    <property type="entry name" value="PepSY_TM-like_2"/>
</dbReference>
<organism evidence="3">
    <name type="scientific">Deinococcus sonorensis KR-87</name>
    <dbReference type="NCBI Taxonomy" id="694439"/>
    <lineage>
        <taxon>Bacteria</taxon>
        <taxon>Thermotogati</taxon>
        <taxon>Deinococcota</taxon>
        <taxon>Deinococci</taxon>
        <taxon>Deinococcales</taxon>
        <taxon>Deinococcaceae</taxon>
        <taxon>Deinococcus</taxon>
    </lineage>
</organism>
<name>A0AAU7UCC5_9DEIO</name>